<dbReference type="AlphaFoldDB" id="A0A9P4WDJ0"/>
<evidence type="ECO:0008006" key="4">
    <source>
        <dbReference type="Google" id="ProtNLM"/>
    </source>
</evidence>
<feature type="coiled-coil region" evidence="1">
    <location>
        <begin position="194"/>
        <end position="294"/>
    </location>
</feature>
<accession>A0A9P4WDJ0</accession>
<name>A0A9P4WDJ0_CURKU</name>
<dbReference type="SUPFAM" id="SSF52540">
    <property type="entry name" value="P-loop containing nucleoside triphosphate hydrolases"/>
    <property type="match status" value="1"/>
</dbReference>
<dbReference type="Proteomes" id="UP000801428">
    <property type="component" value="Unassembled WGS sequence"/>
</dbReference>
<comment type="caution">
    <text evidence="2">The sequence shown here is derived from an EMBL/GenBank/DDBJ whole genome shotgun (WGS) entry which is preliminary data.</text>
</comment>
<protein>
    <recommendedName>
        <fullName evidence="4">G domain-containing protein</fullName>
    </recommendedName>
</protein>
<reference evidence="2" key="1">
    <citation type="submission" date="2019-04" db="EMBL/GenBank/DDBJ databases">
        <title>Sequencing of skin fungus with MAO and IRED activity.</title>
        <authorList>
            <person name="Marsaioli A.J."/>
            <person name="Bonatto J.M.C."/>
            <person name="Reis Junior O."/>
        </authorList>
    </citation>
    <scope>NUCLEOTIDE SEQUENCE</scope>
    <source>
        <strain evidence="2">30M1</strain>
    </source>
</reference>
<organism evidence="2 3">
    <name type="scientific">Curvularia kusanoi</name>
    <name type="common">Cochliobolus kusanoi</name>
    <dbReference type="NCBI Taxonomy" id="90978"/>
    <lineage>
        <taxon>Eukaryota</taxon>
        <taxon>Fungi</taxon>
        <taxon>Dikarya</taxon>
        <taxon>Ascomycota</taxon>
        <taxon>Pezizomycotina</taxon>
        <taxon>Dothideomycetes</taxon>
        <taxon>Pleosporomycetidae</taxon>
        <taxon>Pleosporales</taxon>
        <taxon>Pleosporineae</taxon>
        <taxon>Pleosporaceae</taxon>
        <taxon>Curvularia</taxon>
    </lineage>
</organism>
<dbReference type="OrthoDB" id="8954335at2759"/>
<proteinExistence type="predicted"/>
<gene>
    <name evidence="2" type="ORF">E8E13_011138</name>
</gene>
<dbReference type="InterPro" id="IPR027417">
    <property type="entry name" value="P-loop_NTPase"/>
</dbReference>
<keyword evidence="1" id="KW-0175">Coiled coil</keyword>
<sequence>MFADRQLLVGHDLDSCTQSVEVVPCSLGDGEVIYLVDTPGFDDSDRSDTEILLEISAWLSKAHTEELKLAGIIYLHRISDVRVGGSGIANLKMFRRLCGDTNLNSVVLATTMWNDSEKETFEKREKMLMQDTDLWAPMIDHGSKVMRHDHGKVSGSAILQYLLNCKTRVTLDIQKELVDENKTLDATGAGHALITEMERLKKQYEARLAMLEMQLEEARKNWKDDKEAIEMRAKVLEQKLDQQREDKAKLQANYEEIVATEKKRCEQLLEEQEAKHAQDVGQKLQEEQKRLRAKWRAQQKQCIVM</sequence>
<dbReference type="EMBL" id="SWKU01000004">
    <property type="protein sequence ID" value="KAF3007916.1"/>
    <property type="molecule type" value="Genomic_DNA"/>
</dbReference>
<keyword evidence="3" id="KW-1185">Reference proteome</keyword>
<evidence type="ECO:0000313" key="2">
    <source>
        <dbReference type="EMBL" id="KAF3007916.1"/>
    </source>
</evidence>
<evidence type="ECO:0000313" key="3">
    <source>
        <dbReference type="Proteomes" id="UP000801428"/>
    </source>
</evidence>
<evidence type="ECO:0000256" key="1">
    <source>
        <dbReference type="SAM" id="Coils"/>
    </source>
</evidence>
<dbReference type="Gene3D" id="3.40.50.300">
    <property type="entry name" value="P-loop containing nucleotide triphosphate hydrolases"/>
    <property type="match status" value="1"/>
</dbReference>